<reference evidence="5 6" key="1">
    <citation type="submission" date="2016-10" db="EMBL/GenBank/DDBJ databases">
        <authorList>
            <person name="de Groot N.N."/>
        </authorList>
    </citation>
    <scope>NUCLEOTIDE SEQUENCE [LARGE SCALE GENOMIC DNA]</scope>
    <source>
        <strain evidence="5 6">DSM 2895</strain>
    </source>
</reference>
<evidence type="ECO:0000256" key="1">
    <source>
        <dbReference type="ARBA" id="ARBA00022722"/>
    </source>
</evidence>
<evidence type="ECO:0000313" key="5">
    <source>
        <dbReference type="EMBL" id="SDJ42622.1"/>
    </source>
</evidence>
<dbReference type="PANTHER" id="PTHR30231:SF37">
    <property type="entry name" value="EXODEOXYRIBONUCLEASE 10"/>
    <property type="match status" value="1"/>
</dbReference>
<dbReference type="FunFam" id="3.30.420.10:FF:000045">
    <property type="entry name" value="3'-5' exonuclease DinG"/>
    <property type="match status" value="1"/>
</dbReference>
<dbReference type="SMART" id="SM00479">
    <property type="entry name" value="EXOIII"/>
    <property type="match status" value="1"/>
</dbReference>
<dbReference type="OrthoDB" id="9804290at2"/>
<name>A0A1G8TM55_ANEMI</name>
<sequence>MKESNGLFARISQMLARGIGKQHMGMFYGQGGADLRQEAWTRSLLQESQRHANLLQTPLRELVYTSVDIETTGFYPERGAEVISIAAIRMNGREIAHDDLFSVYVRPSGCIPDHITVLTGITEDMVAEAPPLGEVFASFEAFLTNTIVIGYYIGHELKFFNHFLWHSSYQRFTHRTLEMKKVAECLYPQLTEHRMEDVLEWAGISIKNRHHAQSDARMTAKLWSVMQKSLEIHGVQTLADLYVYLTHKGK</sequence>
<evidence type="ECO:0000259" key="4">
    <source>
        <dbReference type="SMART" id="SM00479"/>
    </source>
</evidence>
<dbReference type="GO" id="GO:0005829">
    <property type="term" value="C:cytosol"/>
    <property type="evidence" value="ECO:0007669"/>
    <property type="project" value="TreeGrafter"/>
</dbReference>
<evidence type="ECO:0000313" key="6">
    <source>
        <dbReference type="Proteomes" id="UP000182836"/>
    </source>
</evidence>
<dbReference type="GO" id="GO:0003676">
    <property type="term" value="F:nucleic acid binding"/>
    <property type="evidence" value="ECO:0007669"/>
    <property type="project" value="InterPro"/>
</dbReference>
<proteinExistence type="predicted"/>
<dbReference type="AlphaFoldDB" id="A0A1G8TM55"/>
<dbReference type="Pfam" id="PF00929">
    <property type="entry name" value="RNase_T"/>
    <property type="match status" value="1"/>
</dbReference>
<dbReference type="EMBL" id="FNED01000017">
    <property type="protein sequence ID" value="SDJ42622.1"/>
    <property type="molecule type" value="Genomic_DNA"/>
</dbReference>
<dbReference type="GO" id="GO:0045004">
    <property type="term" value="P:DNA replication proofreading"/>
    <property type="evidence" value="ECO:0007669"/>
    <property type="project" value="TreeGrafter"/>
</dbReference>
<dbReference type="CDD" id="cd06127">
    <property type="entry name" value="DEDDh"/>
    <property type="match status" value="1"/>
</dbReference>
<dbReference type="Proteomes" id="UP000182836">
    <property type="component" value="Unassembled WGS sequence"/>
</dbReference>
<dbReference type="GO" id="GO:0008408">
    <property type="term" value="F:3'-5' exonuclease activity"/>
    <property type="evidence" value="ECO:0007669"/>
    <property type="project" value="TreeGrafter"/>
</dbReference>
<keyword evidence="1" id="KW-0540">Nuclease</keyword>
<organism evidence="5 6">
    <name type="scientific">Aneurinibacillus migulanus</name>
    <name type="common">Bacillus migulanus</name>
    <dbReference type="NCBI Taxonomy" id="47500"/>
    <lineage>
        <taxon>Bacteria</taxon>
        <taxon>Bacillati</taxon>
        <taxon>Bacillota</taxon>
        <taxon>Bacilli</taxon>
        <taxon>Bacillales</taxon>
        <taxon>Paenibacillaceae</taxon>
        <taxon>Aneurinibacillus group</taxon>
        <taxon>Aneurinibacillus</taxon>
    </lineage>
</organism>
<dbReference type="PANTHER" id="PTHR30231">
    <property type="entry name" value="DNA POLYMERASE III SUBUNIT EPSILON"/>
    <property type="match status" value="1"/>
</dbReference>
<dbReference type="GeneID" id="42304687"/>
<dbReference type="InterPro" id="IPR036397">
    <property type="entry name" value="RNaseH_sf"/>
</dbReference>
<evidence type="ECO:0000256" key="3">
    <source>
        <dbReference type="ARBA" id="ARBA00022839"/>
    </source>
</evidence>
<dbReference type="SUPFAM" id="SSF53098">
    <property type="entry name" value="Ribonuclease H-like"/>
    <property type="match status" value="1"/>
</dbReference>
<protein>
    <submittedName>
        <fullName evidence="5">DNA polymerase-3 subunit epsilon</fullName>
    </submittedName>
</protein>
<keyword evidence="3" id="KW-0269">Exonuclease</keyword>
<gene>
    <name evidence="5" type="ORF">SAMN04487909_117107</name>
</gene>
<dbReference type="RefSeq" id="WP_052812229.1">
    <property type="nucleotide sequence ID" value="NZ_BJOA01000034.1"/>
</dbReference>
<keyword evidence="2" id="KW-0378">Hydrolase</keyword>
<feature type="domain" description="Exonuclease" evidence="4">
    <location>
        <begin position="63"/>
        <end position="232"/>
    </location>
</feature>
<dbReference type="InterPro" id="IPR013520">
    <property type="entry name" value="Ribonucl_H"/>
</dbReference>
<accession>A0A1G8TM55</accession>
<dbReference type="InterPro" id="IPR012337">
    <property type="entry name" value="RNaseH-like_sf"/>
</dbReference>
<evidence type="ECO:0000256" key="2">
    <source>
        <dbReference type="ARBA" id="ARBA00022801"/>
    </source>
</evidence>
<dbReference type="Gene3D" id="3.30.420.10">
    <property type="entry name" value="Ribonuclease H-like superfamily/Ribonuclease H"/>
    <property type="match status" value="1"/>
</dbReference>